<dbReference type="AlphaFoldDB" id="A0A212KLM4"/>
<dbReference type="EMBL" id="FLUN01000002">
    <property type="protein sequence ID" value="SBW12558.1"/>
    <property type="molecule type" value="Genomic_DNA"/>
</dbReference>
<name>A0A212KLM4_9FIRM</name>
<evidence type="ECO:0000313" key="1">
    <source>
        <dbReference type="EMBL" id="SBW12558.1"/>
    </source>
</evidence>
<reference evidence="1" key="1">
    <citation type="submission" date="2016-04" db="EMBL/GenBank/DDBJ databases">
        <authorList>
            <person name="Evans L.H."/>
            <person name="Alamgir A."/>
            <person name="Owens N."/>
            <person name="Weber N.D."/>
            <person name="Virtaneva K."/>
            <person name="Barbian K."/>
            <person name="Babar A."/>
            <person name="Rosenke K."/>
        </authorList>
    </citation>
    <scope>NUCLEOTIDE SEQUENCE</scope>
    <source>
        <strain evidence="1">86</strain>
    </source>
</reference>
<gene>
    <name evidence="1" type="ORF">KL86CLO1_20017</name>
</gene>
<proteinExistence type="predicted"/>
<accession>A0A212KLM4</accession>
<sequence>MAEATKRSPTTCGTLVCVLHETWYEEVMWGLQLRLSSHPERRTSLRYLGQPRLINGWLWYCCSNLNAPVCLTWGKQR</sequence>
<organism evidence="1">
    <name type="scientific">uncultured Eubacteriales bacterium</name>
    <dbReference type="NCBI Taxonomy" id="172733"/>
    <lineage>
        <taxon>Bacteria</taxon>
        <taxon>Bacillati</taxon>
        <taxon>Bacillota</taxon>
        <taxon>Clostridia</taxon>
        <taxon>Eubacteriales</taxon>
        <taxon>environmental samples</taxon>
    </lineage>
</organism>
<protein>
    <submittedName>
        <fullName evidence="1">Uncharacterized protein</fullName>
    </submittedName>
</protein>